<sequence>MPKDSQVDNKLSRKLKSNWDDTSASEEGKNKNKTRKKQSAPVTWQ</sequence>
<organism evidence="2 3">
    <name type="scientific">Clostridium intestinale DSM 6191</name>
    <dbReference type="NCBI Taxonomy" id="1121320"/>
    <lineage>
        <taxon>Bacteria</taxon>
        <taxon>Bacillati</taxon>
        <taxon>Bacillota</taxon>
        <taxon>Clostridia</taxon>
        <taxon>Eubacteriales</taxon>
        <taxon>Clostridiaceae</taxon>
        <taxon>Clostridium</taxon>
    </lineage>
</organism>
<evidence type="ECO:0000313" key="3">
    <source>
        <dbReference type="Proteomes" id="UP000184241"/>
    </source>
</evidence>
<accession>A0A1M6B6N9</accession>
<dbReference type="RefSeq" id="WP_021803777.1">
    <property type="nucleotide sequence ID" value="NZ_FQXU01000014.1"/>
</dbReference>
<feature type="compositionally biased region" description="Basic and acidic residues" evidence="1">
    <location>
        <begin position="1"/>
        <end position="11"/>
    </location>
</feature>
<protein>
    <submittedName>
        <fullName evidence="2">Uncharacterized protein</fullName>
    </submittedName>
</protein>
<dbReference type="AlphaFoldDB" id="A0A1M6B6N9"/>
<feature type="region of interest" description="Disordered" evidence="1">
    <location>
        <begin position="1"/>
        <end position="45"/>
    </location>
</feature>
<reference evidence="2 3" key="1">
    <citation type="submission" date="2016-11" db="EMBL/GenBank/DDBJ databases">
        <authorList>
            <person name="Jaros S."/>
            <person name="Januszkiewicz K."/>
            <person name="Wedrychowicz H."/>
        </authorList>
    </citation>
    <scope>NUCLEOTIDE SEQUENCE [LARGE SCALE GENOMIC DNA]</scope>
    <source>
        <strain evidence="2 3">DSM 6191</strain>
    </source>
</reference>
<gene>
    <name evidence="2" type="ORF">SAMN02745941_03805</name>
</gene>
<dbReference type="EMBL" id="FQXU01000014">
    <property type="protein sequence ID" value="SHI44419.1"/>
    <property type="molecule type" value="Genomic_DNA"/>
</dbReference>
<evidence type="ECO:0000313" key="2">
    <source>
        <dbReference type="EMBL" id="SHI44419.1"/>
    </source>
</evidence>
<evidence type="ECO:0000256" key="1">
    <source>
        <dbReference type="SAM" id="MobiDB-lite"/>
    </source>
</evidence>
<proteinExistence type="predicted"/>
<name>A0A1M6B6N9_9CLOT</name>
<dbReference type="Proteomes" id="UP000184241">
    <property type="component" value="Unassembled WGS sequence"/>
</dbReference>